<proteinExistence type="predicted"/>
<dbReference type="GO" id="GO:0030515">
    <property type="term" value="F:snoRNA binding"/>
    <property type="evidence" value="ECO:0007669"/>
    <property type="project" value="InterPro"/>
</dbReference>
<organism evidence="2 3">
    <name type="scientific">Anthostomella pinea</name>
    <dbReference type="NCBI Taxonomy" id="933095"/>
    <lineage>
        <taxon>Eukaryota</taxon>
        <taxon>Fungi</taxon>
        <taxon>Dikarya</taxon>
        <taxon>Ascomycota</taxon>
        <taxon>Pezizomycotina</taxon>
        <taxon>Sordariomycetes</taxon>
        <taxon>Xylariomycetidae</taxon>
        <taxon>Xylariales</taxon>
        <taxon>Xylariaceae</taxon>
        <taxon>Anthostomella</taxon>
    </lineage>
</organism>
<accession>A0AAI8YIG9</accession>
<dbReference type="EMBL" id="CAUWAG010000008">
    <property type="protein sequence ID" value="CAJ2505984.1"/>
    <property type="molecule type" value="Genomic_DNA"/>
</dbReference>
<evidence type="ECO:0000313" key="2">
    <source>
        <dbReference type="EMBL" id="CAJ2505984.1"/>
    </source>
</evidence>
<evidence type="ECO:0000256" key="1">
    <source>
        <dbReference type="SAM" id="MobiDB-lite"/>
    </source>
</evidence>
<feature type="compositionally biased region" description="Polar residues" evidence="1">
    <location>
        <begin position="45"/>
        <end position="61"/>
    </location>
</feature>
<feature type="compositionally biased region" description="Basic residues" evidence="1">
    <location>
        <begin position="275"/>
        <end position="286"/>
    </location>
</feature>
<feature type="compositionally biased region" description="Low complexity" evidence="1">
    <location>
        <begin position="151"/>
        <end position="160"/>
    </location>
</feature>
<evidence type="ECO:0000313" key="3">
    <source>
        <dbReference type="Proteomes" id="UP001295740"/>
    </source>
</evidence>
<feature type="compositionally biased region" description="Low complexity" evidence="1">
    <location>
        <begin position="91"/>
        <end position="102"/>
    </location>
</feature>
<dbReference type="Proteomes" id="UP001295740">
    <property type="component" value="Unassembled WGS sequence"/>
</dbReference>
<comment type="caution">
    <text evidence="2">The sequence shown here is derived from an EMBL/GenBank/DDBJ whole genome shotgun (WGS) entry which is preliminary data.</text>
</comment>
<feature type="compositionally biased region" description="Basic and acidic residues" evidence="1">
    <location>
        <begin position="120"/>
        <end position="130"/>
    </location>
</feature>
<dbReference type="InterPro" id="IPR013268">
    <property type="entry name" value="UTP16"/>
</dbReference>
<sequence length="417" mass="46057">MAPITRRRAKAKETEAASPTMSDTPTSTEITVEVPILPRGKRKSLTSNVEDAQNVAVPQSDSPKRQKLAVRTREDEITKSGWSTHIEVQIPSSSAPRPRSSAVADSQEEDDEDDDESEEKEEHQEGEPEAVKPTNASKQLEGRPEAVEPTSASQQLASQQLEKEASQQLARQSVEPEPTPQPKPMSKHVVFGDDDDVEKFVAAAATETKKDAEETKEESDGEKSDDDEAPEAVSTQATAKQTLESAKAVSEAADKQVASLKRKRQERDNLLKQQAQKRKRTRKPVKTTHDGSNGEEVTNKGRQRSGKGKLPDMLPAEFLTDSSSDSEDETALKKFVKKPKKINFETALQTIGNEGKRPRDEIVGTTRYRVLAEQADKSLAPKMNKNSLKSKQALLKRNRVGIMPNKKKGFFVGKKQV</sequence>
<gene>
    <name evidence="2" type="ORF">KHLLAP_LOCUS6452</name>
</gene>
<reference evidence="2" key="1">
    <citation type="submission" date="2023-10" db="EMBL/GenBank/DDBJ databases">
        <authorList>
            <person name="Hackl T."/>
        </authorList>
    </citation>
    <scope>NUCLEOTIDE SEQUENCE</scope>
</reference>
<dbReference type="AlphaFoldDB" id="A0AAI8YIG9"/>
<feature type="compositionally biased region" description="Acidic residues" evidence="1">
    <location>
        <begin position="106"/>
        <end position="119"/>
    </location>
</feature>
<feature type="compositionally biased region" description="Polar residues" evidence="1">
    <location>
        <begin position="233"/>
        <end position="244"/>
    </location>
</feature>
<dbReference type="GO" id="GO:0006364">
    <property type="term" value="P:rRNA processing"/>
    <property type="evidence" value="ECO:0007669"/>
    <property type="project" value="InterPro"/>
</dbReference>
<feature type="compositionally biased region" description="Polar residues" evidence="1">
    <location>
        <begin position="19"/>
        <end position="30"/>
    </location>
</feature>
<feature type="compositionally biased region" description="Basic residues" evidence="1">
    <location>
        <begin position="1"/>
        <end position="10"/>
    </location>
</feature>
<feature type="region of interest" description="Disordered" evidence="1">
    <location>
        <begin position="1"/>
        <end position="331"/>
    </location>
</feature>
<dbReference type="Pfam" id="PF08297">
    <property type="entry name" value="U3_snoRNA_assoc"/>
    <property type="match status" value="1"/>
</dbReference>
<feature type="compositionally biased region" description="Acidic residues" evidence="1">
    <location>
        <begin position="214"/>
        <end position="230"/>
    </location>
</feature>
<name>A0AAI8YIG9_9PEZI</name>
<keyword evidence="3" id="KW-1185">Reference proteome</keyword>
<protein>
    <submittedName>
        <fullName evidence="2">Uu.00g001140.m01.CDS01</fullName>
    </submittedName>
</protein>